<dbReference type="InterPro" id="IPR037696">
    <property type="entry name" value="CCDC77"/>
</dbReference>
<name>A0A8X6Q9T6_NEPPI</name>
<feature type="region of interest" description="Disordered" evidence="2">
    <location>
        <begin position="499"/>
        <end position="527"/>
    </location>
</feature>
<feature type="coiled-coil region" evidence="1">
    <location>
        <begin position="23"/>
        <end position="61"/>
    </location>
</feature>
<keyword evidence="4" id="KW-1185">Reference proteome</keyword>
<feature type="coiled-coil region" evidence="1">
    <location>
        <begin position="734"/>
        <end position="887"/>
    </location>
</feature>
<feature type="coiled-coil region" evidence="1">
    <location>
        <begin position="197"/>
        <end position="231"/>
    </location>
</feature>
<dbReference type="PANTHER" id="PTHR22091:SF1">
    <property type="entry name" value="COILED-COIL DOMAIN-CONTAINING PROTEIN 77"/>
    <property type="match status" value="1"/>
</dbReference>
<evidence type="ECO:0000256" key="2">
    <source>
        <dbReference type="SAM" id="MobiDB-lite"/>
    </source>
</evidence>
<dbReference type="Proteomes" id="UP000887013">
    <property type="component" value="Unassembled WGS sequence"/>
</dbReference>
<proteinExistence type="predicted"/>
<feature type="compositionally biased region" description="Polar residues" evidence="2">
    <location>
        <begin position="518"/>
        <end position="527"/>
    </location>
</feature>
<evidence type="ECO:0000313" key="4">
    <source>
        <dbReference type="Proteomes" id="UP000887013"/>
    </source>
</evidence>
<gene>
    <name evidence="3" type="ORF">NPIL_689601</name>
</gene>
<organism evidence="3 4">
    <name type="scientific">Nephila pilipes</name>
    <name type="common">Giant wood spider</name>
    <name type="synonym">Nephila maculata</name>
    <dbReference type="NCBI Taxonomy" id="299642"/>
    <lineage>
        <taxon>Eukaryota</taxon>
        <taxon>Metazoa</taxon>
        <taxon>Ecdysozoa</taxon>
        <taxon>Arthropoda</taxon>
        <taxon>Chelicerata</taxon>
        <taxon>Arachnida</taxon>
        <taxon>Araneae</taxon>
        <taxon>Araneomorphae</taxon>
        <taxon>Entelegynae</taxon>
        <taxon>Araneoidea</taxon>
        <taxon>Nephilidae</taxon>
        <taxon>Nephila</taxon>
    </lineage>
</organism>
<dbReference type="EMBL" id="BMAW01079024">
    <property type="protein sequence ID" value="GFU13554.1"/>
    <property type="molecule type" value="Genomic_DNA"/>
</dbReference>
<keyword evidence="1" id="KW-0175">Coiled coil</keyword>
<dbReference type="GO" id="GO:0005813">
    <property type="term" value="C:centrosome"/>
    <property type="evidence" value="ECO:0007669"/>
    <property type="project" value="TreeGrafter"/>
</dbReference>
<dbReference type="OrthoDB" id="6433407at2759"/>
<evidence type="ECO:0000256" key="1">
    <source>
        <dbReference type="SAM" id="Coils"/>
    </source>
</evidence>
<evidence type="ECO:0000313" key="3">
    <source>
        <dbReference type="EMBL" id="GFU13554.1"/>
    </source>
</evidence>
<dbReference type="PANTHER" id="PTHR22091">
    <property type="entry name" value="COILED-COIL DOMAIN-CONTAINING PROTEIN 77"/>
    <property type="match status" value="1"/>
</dbReference>
<feature type="coiled-coil region" evidence="1">
    <location>
        <begin position="568"/>
        <end position="640"/>
    </location>
</feature>
<reference evidence="3" key="1">
    <citation type="submission" date="2020-08" db="EMBL/GenBank/DDBJ databases">
        <title>Multicomponent nature underlies the extraordinary mechanical properties of spider dragline silk.</title>
        <authorList>
            <person name="Kono N."/>
            <person name="Nakamura H."/>
            <person name="Mori M."/>
            <person name="Yoshida Y."/>
            <person name="Ohtoshi R."/>
            <person name="Malay A.D."/>
            <person name="Moran D.A.P."/>
            <person name="Tomita M."/>
            <person name="Numata K."/>
            <person name="Arakawa K."/>
        </authorList>
    </citation>
    <scope>NUCLEOTIDE SEQUENCE</scope>
</reference>
<comment type="caution">
    <text evidence="3">The sequence shown here is derived from an EMBL/GenBank/DDBJ whole genome shotgun (WGS) entry which is preliminary data.</text>
</comment>
<protein>
    <submittedName>
        <fullName evidence="3">Uncharacterized protein</fullName>
    </submittedName>
</protein>
<accession>A0A8X6Q9T6</accession>
<dbReference type="AlphaFoldDB" id="A0A8X6Q9T6"/>
<sequence>MGGGKTSSSDDGIQTTSADRDLLRFYHKQFEELQRKDDKYKEKVDRHLRELVIDRHELETEVLRRGEKISNLQKALVDLQLNCFEERERFLNVTVENERLKKKEQQLHESIRHLLNLTKDKELRDQIIYMLRDPKVEIGVRYDPKTANSSASRLNLRRSSDELLKEQIQLLQKKIEAHSNVSKSKTDVVIEDCKLALEKSRKTLLQNEQEISFLKRKLREAENEVLKVKQVDSDLFGSYQKDDNLTAKQYSNTNKSSSLENIRYENKAYKSTNIVHSTTVDLHLTLTFLSKILNKVSSHLSSIQNTWVFSEVAKLNKSETASQIIYVNESDIDQLQKSIRQCTRLSFDVSNLWKSLNKNFTSEKNKGLYLNIESNLIELESVVEELAISTAETDLLFLSLSRATFFDYLTGPKQPFEKFGVIETNNHSKYVSDMVKMEITVKSSKNLVSQAEKFARIIIQKCDGLISDPKIDQADYNLLKDSKYMNDINMIHETQNLHLHKEQSRSNFSEKSSKQSERCPTSQLKNSSQERIFTDNVDLEDVSRSINETLGKINQLERGEYYKDDAFCKHLSEQVSSLAEKLKELYSEFNLKNIQDQFSEYSTLTLSKLEALAKRSRDAVKDAEAQITANQDNARLLSKKLMDTEELLRESIQECLTLKQKLQNEQLLREADKVRLSRELYEKLHKVSDFDELETAVKEVATGMDIEKKSKISGPYECMYCKQGSDHKFCIQKIKELRANNRKLSTELKLLEQELKEEKQLSKMSQKQAVKASHEIATQKQDMIGTVQSLESRSASLLEQLKLEKNRLKNMERYRKLEIVGFQTDIKNLKSKIHDLENQLMKAVLIFEHDKKDQELLKTIHTTAQHSKQATGAIRRLKAKLYDLENDIKNL</sequence>